<evidence type="ECO:0000256" key="2">
    <source>
        <dbReference type="ARBA" id="ARBA00004496"/>
    </source>
</evidence>
<dbReference type="GO" id="GO:0005829">
    <property type="term" value="C:cytosol"/>
    <property type="evidence" value="ECO:0000318"/>
    <property type="project" value="GO_Central"/>
</dbReference>
<feature type="region of interest" description="Disordered" evidence="22">
    <location>
        <begin position="107"/>
        <end position="126"/>
    </location>
</feature>
<evidence type="ECO:0000256" key="19">
    <source>
        <dbReference type="PIRSR" id="PIRSR038147-1"/>
    </source>
</evidence>
<dbReference type="GO" id="GO:0016787">
    <property type="term" value="F:hydrolase activity"/>
    <property type="evidence" value="ECO:0007669"/>
    <property type="project" value="UniProtKB-KW"/>
</dbReference>
<protein>
    <recommendedName>
        <fullName evidence="5 18">Serine/threonine-protein kinase RIO1</fullName>
        <ecNumber evidence="4 18">2.7.11.1</ecNumber>
    </recommendedName>
</protein>
<gene>
    <name evidence="25" type="primary">rio1</name>
    <name evidence="24" type="ORF">SJAG_05018</name>
</gene>
<evidence type="ECO:0000256" key="1">
    <source>
        <dbReference type="ARBA" id="ARBA00001946"/>
    </source>
</evidence>
<dbReference type="Pfam" id="PF01163">
    <property type="entry name" value="RIO1"/>
    <property type="match status" value="1"/>
</dbReference>
<dbReference type="InterPro" id="IPR018935">
    <property type="entry name" value="RIO_kinase_CS"/>
</dbReference>
<dbReference type="GO" id="GO:0005524">
    <property type="term" value="F:ATP binding"/>
    <property type="evidence" value="ECO:0007669"/>
    <property type="project" value="UniProtKB-KW"/>
</dbReference>
<keyword evidence="11 18" id="KW-0547">Nucleotide-binding</keyword>
<feature type="binding site" evidence="21">
    <location>
        <position position="297"/>
    </location>
    <ligand>
        <name>Mg(2+)</name>
        <dbReference type="ChEBI" id="CHEBI:18420"/>
    </ligand>
</feature>
<feature type="binding site" evidence="20">
    <location>
        <position position="247"/>
    </location>
    <ligand>
        <name>ATP</name>
        <dbReference type="ChEBI" id="CHEBI:30616"/>
    </ligand>
</feature>
<dbReference type="SUPFAM" id="SSF56112">
    <property type="entry name" value="Protein kinase-like (PK-like)"/>
    <property type="match status" value="1"/>
</dbReference>
<keyword evidence="26" id="KW-1185">Reference proteome</keyword>
<feature type="domain" description="Protein kinase" evidence="23">
    <location>
        <begin position="147"/>
        <end position="441"/>
    </location>
</feature>
<dbReference type="SMART" id="SM00090">
    <property type="entry name" value="RIO"/>
    <property type="match status" value="1"/>
</dbReference>
<dbReference type="Gene3D" id="3.30.200.20">
    <property type="entry name" value="Phosphorylase Kinase, domain 1"/>
    <property type="match status" value="1"/>
</dbReference>
<feature type="binding site" evidence="20">
    <location>
        <position position="175"/>
    </location>
    <ligand>
        <name>ATP</name>
        <dbReference type="ChEBI" id="CHEBI:30616"/>
    </ligand>
</feature>
<comment type="subcellular location">
    <subcellularLocation>
        <location evidence="2">Cytoplasm</location>
    </subcellularLocation>
</comment>
<keyword evidence="8 18" id="KW-0723">Serine/threonine-protein kinase</keyword>
<evidence type="ECO:0000256" key="20">
    <source>
        <dbReference type="PIRSR" id="PIRSR038147-2"/>
    </source>
</evidence>
<keyword evidence="12 18" id="KW-0418">Kinase</keyword>
<evidence type="ECO:0000313" key="25">
    <source>
        <dbReference type="JaponicusDB" id="SJAG_05018"/>
    </source>
</evidence>
<evidence type="ECO:0000256" key="10">
    <source>
        <dbReference type="ARBA" id="ARBA00022723"/>
    </source>
</evidence>
<evidence type="ECO:0000256" key="16">
    <source>
        <dbReference type="ARBA" id="ARBA00047899"/>
    </source>
</evidence>
<organism evidence="24 26">
    <name type="scientific">Schizosaccharomyces japonicus (strain yFS275 / FY16936)</name>
    <name type="common">Fission yeast</name>
    <dbReference type="NCBI Taxonomy" id="402676"/>
    <lineage>
        <taxon>Eukaryota</taxon>
        <taxon>Fungi</taxon>
        <taxon>Dikarya</taxon>
        <taxon>Ascomycota</taxon>
        <taxon>Taphrinomycotina</taxon>
        <taxon>Schizosaccharomycetes</taxon>
        <taxon>Schizosaccharomycetales</taxon>
        <taxon>Schizosaccharomycetaceae</taxon>
        <taxon>Schizosaccharomyces</taxon>
    </lineage>
</organism>
<keyword evidence="7" id="KW-0690">Ribosome biogenesis</keyword>
<dbReference type="InterPro" id="IPR000687">
    <property type="entry name" value="RIO_kinase"/>
</dbReference>
<accession>B6K8E0</accession>
<dbReference type="Gene3D" id="1.10.510.10">
    <property type="entry name" value="Transferase(Phosphotransferase) domain 1"/>
    <property type="match status" value="1"/>
</dbReference>
<feature type="region of interest" description="Disordered" evidence="22">
    <location>
        <begin position="427"/>
        <end position="523"/>
    </location>
</feature>
<evidence type="ECO:0000256" key="14">
    <source>
        <dbReference type="ARBA" id="ARBA00022840"/>
    </source>
</evidence>
<dbReference type="VEuPathDB" id="FungiDB:SJAG_05018"/>
<dbReference type="GO" id="GO:0106310">
    <property type="term" value="F:protein serine kinase activity"/>
    <property type="evidence" value="ECO:0007669"/>
    <property type="project" value="RHEA"/>
</dbReference>
<dbReference type="InterPro" id="IPR017407">
    <property type="entry name" value="Ser/Thr_kinase_Rio1"/>
</dbReference>
<evidence type="ECO:0000256" key="13">
    <source>
        <dbReference type="ARBA" id="ARBA00022801"/>
    </source>
</evidence>
<comment type="cofactor">
    <cofactor evidence="1 21">
        <name>Mg(2+)</name>
        <dbReference type="ChEBI" id="CHEBI:18420"/>
    </cofactor>
</comment>
<keyword evidence="10" id="KW-0479">Metal-binding</keyword>
<evidence type="ECO:0000256" key="3">
    <source>
        <dbReference type="ARBA" id="ARBA00009196"/>
    </source>
</evidence>
<keyword evidence="6" id="KW-0963">Cytoplasm</keyword>
<evidence type="ECO:0000256" key="6">
    <source>
        <dbReference type="ARBA" id="ARBA00022490"/>
    </source>
</evidence>
<dbReference type="Proteomes" id="UP000001744">
    <property type="component" value="Unassembled WGS sequence"/>
</dbReference>
<dbReference type="PANTHER" id="PTHR45723">
    <property type="entry name" value="SERINE/THREONINE-PROTEIN KINASE RIO1"/>
    <property type="match status" value="1"/>
</dbReference>
<dbReference type="JaponicusDB" id="SJAG_05018">
    <property type="gene designation" value="rio1"/>
</dbReference>
<dbReference type="InterPro" id="IPR018934">
    <property type="entry name" value="RIO_dom"/>
</dbReference>
<dbReference type="GO" id="GO:0030490">
    <property type="term" value="P:maturation of SSU-rRNA"/>
    <property type="evidence" value="ECO:0000318"/>
    <property type="project" value="GO_Central"/>
</dbReference>
<dbReference type="GeneID" id="7047499"/>
<dbReference type="GO" id="GO:0030688">
    <property type="term" value="C:preribosome, small subunit precursor"/>
    <property type="evidence" value="ECO:0000318"/>
    <property type="project" value="GO_Central"/>
</dbReference>
<comment type="catalytic activity">
    <reaction evidence="16 18">
        <text>L-threonyl-[protein] + ATP = O-phospho-L-threonyl-[protein] + ADP + H(+)</text>
        <dbReference type="Rhea" id="RHEA:46608"/>
        <dbReference type="Rhea" id="RHEA-COMP:11060"/>
        <dbReference type="Rhea" id="RHEA-COMP:11605"/>
        <dbReference type="ChEBI" id="CHEBI:15378"/>
        <dbReference type="ChEBI" id="CHEBI:30013"/>
        <dbReference type="ChEBI" id="CHEBI:30616"/>
        <dbReference type="ChEBI" id="CHEBI:61977"/>
        <dbReference type="ChEBI" id="CHEBI:456216"/>
        <dbReference type="EC" id="2.7.11.1"/>
    </reaction>
</comment>
<comment type="similarity">
    <text evidence="3 18">Belongs to the protein kinase superfamily. RIO-type Ser/Thr kinase family.</text>
</comment>
<evidence type="ECO:0000256" key="8">
    <source>
        <dbReference type="ARBA" id="ARBA00022527"/>
    </source>
</evidence>
<evidence type="ECO:0000256" key="15">
    <source>
        <dbReference type="ARBA" id="ARBA00022842"/>
    </source>
</evidence>
<evidence type="ECO:0000256" key="5">
    <source>
        <dbReference type="ARBA" id="ARBA00016038"/>
    </source>
</evidence>
<feature type="active site" description="Proton acceptor" evidence="19">
    <location>
        <position position="292"/>
    </location>
</feature>
<name>B6K8E0_SCHJY</name>
<evidence type="ECO:0000256" key="12">
    <source>
        <dbReference type="ARBA" id="ARBA00022777"/>
    </source>
</evidence>
<comment type="catalytic activity">
    <reaction evidence="17 18">
        <text>L-seryl-[protein] + ATP = O-phospho-L-seryl-[protein] + ADP + H(+)</text>
        <dbReference type="Rhea" id="RHEA:17989"/>
        <dbReference type="Rhea" id="RHEA-COMP:9863"/>
        <dbReference type="Rhea" id="RHEA-COMP:11604"/>
        <dbReference type="ChEBI" id="CHEBI:15378"/>
        <dbReference type="ChEBI" id="CHEBI:29999"/>
        <dbReference type="ChEBI" id="CHEBI:30616"/>
        <dbReference type="ChEBI" id="CHEBI:83421"/>
        <dbReference type="ChEBI" id="CHEBI:456216"/>
        <dbReference type="EC" id="2.7.11.1"/>
    </reaction>
</comment>
<keyword evidence="15" id="KW-0460">Magnesium</keyword>
<evidence type="ECO:0000256" key="21">
    <source>
        <dbReference type="PIRSR" id="PIRSR038147-3"/>
    </source>
</evidence>
<evidence type="ECO:0000313" key="24">
    <source>
        <dbReference type="EMBL" id="EEB09794.1"/>
    </source>
</evidence>
<dbReference type="InterPro" id="IPR011009">
    <property type="entry name" value="Kinase-like_dom_sf"/>
</dbReference>
<dbReference type="eggNOG" id="KOG2270">
    <property type="taxonomic scope" value="Eukaryota"/>
</dbReference>
<feature type="compositionally biased region" description="Basic and acidic residues" evidence="22">
    <location>
        <begin position="115"/>
        <end position="126"/>
    </location>
</feature>
<dbReference type="AlphaFoldDB" id="B6K8E0"/>
<evidence type="ECO:0000256" key="18">
    <source>
        <dbReference type="PIRNR" id="PIRNR038147"/>
    </source>
</evidence>
<dbReference type="InterPro" id="IPR000719">
    <property type="entry name" value="Prot_kinase_dom"/>
</dbReference>
<evidence type="ECO:0000256" key="11">
    <source>
        <dbReference type="ARBA" id="ARBA00022741"/>
    </source>
</evidence>
<dbReference type="EMBL" id="KE651167">
    <property type="protein sequence ID" value="EEB09794.1"/>
    <property type="molecule type" value="Genomic_DNA"/>
</dbReference>
<dbReference type="GO" id="GO:0046872">
    <property type="term" value="F:metal ion binding"/>
    <property type="evidence" value="ECO:0007669"/>
    <property type="project" value="UniProtKB-KW"/>
</dbReference>
<evidence type="ECO:0000256" key="7">
    <source>
        <dbReference type="ARBA" id="ARBA00022517"/>
    </source>
</evidence>
<dbReference type="PIRSF" id="PIRSF038147">
    <property type="entry name" value="Ser/Thr_PK_RIO1"/>
    <property type="match status" value="1"/>
</dbReference>
<dbReference type="OMA" id="HPMSLDF"/>
<feature type="compositionally biased region" description="Basic residues" evidence="22">
    <location>
        <begin position="501"/>
        <end position="523"/>
    </location>
</feature>
<dbReference type="STRING" id="402676.B6K8E0"/>
<evidence type="ECO:0000313" key="26">
    <source>
        <dbReference type="Proteomes" id="UP000001744"/>
    </source>
</evidence>
<dbReference type="PROSITE" id="PS01245">
    <property type="entry name" value="RIO1"/>
    <property type="match status" value="1"/>
</dbReference>
<dbReference type="InterPro" id="IPR051272">
    <property type="entry name" value="RIO-type_Ser/Thr_kinase"/>
</dbReference>
<feature type="active site" description="4-aspartylphosphate intermediate" evidence="19">
    <location>
        <position position="309"/>
    </location>
</feature>
<dbReference type="EC" id="2.7.11.1" evidence="4 18"/>
<dbReference type="RefSeq" id="XP_002176087.1">
    <property type="nucleotide sequence ID" value="XM_002176051.1"/>
</dbReference>
<dbReference type="HOGENOM" id="CLU_018693_4_0_1"/>
<dbReference type="PROSITE" id="PS50011">
    <property type="entry name" value="PROTEIN_KINASE_DOM"/>
    <property type="match status" value="1"/>
</dbReference>
<dbReference type="GO" id="GO:0004674">
    <property type="term" value="F:protein serine/threonine kinase activity"/>
    <property type="evidence" value="ECO:0000318"/>
    <property type="project" value="GO_Central"/>
</dbReference>
<reference evidence="24 26" key="1">
    <citation type="journal article" date="2011" name="Science">
        <title>Comparative functional genomics of the fission yeasts.</title>
        <authorList>
            <person name="Rhind N."/>
            <person name="Chen Z."/>
            <person name="Yassour M."/>
            <person name="Thompson D.A."/>
            <person name="Haas B.J."/>
            <person name="Habib N."/>
            <person name="Wapinski I."/>
            <person name="Roy S."/>
            <person name="Lin M.F."/>
            <person name="Heiman D.I."/>
            <person name="Young S.K."/>
            <person name="Furuya K."/>
            <person name="Guo Y."/>
            <person name="Pidoux A."/>
            <person name="Chen H.M."/>
            <person name="Robbertse B."/>
            <person name="Goldberg J.M."/>
            <person name="Aoki K."/>
            <person name="Bayne E.H."/>
            <person name="Berlin A.M."/>
            <person name="Desjardins C.A."/>
            <person name="Dobbs E."/>
            <person name="Dukaj L."/>
            <person name="Fan L."/>
            <person name="FitzGerald M.G."/>
            <person name="French C."/>
            <person name="Gujja S."/>
            <person name="Hansen K."/>
            <person name="Keifenheim D."/>
            <person name="Levin J.Z."/>
            <person name="Mosher R.A."/>
            <person name="Mueller C.A."/>
            <person name="Pfiffner J."/>
            <person name="Priest M."/>
            <person name="Russ C."/>
            <person name="Smialowska A."/>
            <person name="Swoboda P."/>
            <person name="Sykes S.M."/>
            <person name="Vaughn M."/>
            <person name="Vengrova S."/>
            <person name="Yoder R."/>
            <person name="Zeng Q."/>
            <person name="Allshire R."/>
            <person name="Baulcombe D."/>
            <person name="Birren B.W."/>
            <person name="Brown W."/>
            <person name="Ekwall K."/>
            <person name="Kellis M."/>
            <person name="Leatherwood J."/>
            <person name="Levin H."/>
            <person name="Margalit H."/>
            <person name="Martienssen R."/>
            <person name="Nieduszynski C.A."/>
            <person name="Spatafora J.W."/>
            <person name="Friedman N."/>
            <person name="Dalgaard J.Z."/>
            <person name="Baumann P."/>
            <person name="Niki H."/>
            <person name="Regev A."/>
            <person name="Nusbaum C."/>
        </authorList>
    </citation>
    <scope>NUCLEOTIDE SEQUENCE [LARGE SCALE GENOMIC DNA]</scope>
    <source>
        <strain evidence="26">yFS275 / FY16936</strain>
    </source>
</reference>
<sequence length="523" mass="60276">MSRRVPTPTRRKNVLNLLKMAEFTTDANAPLRTELNVGDEFVEDYDSSEDFDNFDDVDDVLENGRHFNRQAPLGAKGVSTLNPGVAHEESVQKLNSYMSRIHVEDGFEGPSKLQSTKDKSDRATSEQVLDPRTRMILLKMINSGAIYEINGCISTGKEANVYHAITETGEHRAIKIYKTSILVFKDRDRYVSGEFRFRHGYNRRNPRKMVKTWAEKEMRNLKRVYSSGIPSPEPLALKQHVLLMKFLGNKSGWPYPRLKDAGLSAEDASRVYRQVARHMRTLYHVCHLVHADLSEYNMLYHKGKVYIIDVSQSVEHDHPHSLEFLRMDITNVTTFFRRLGAATLPLSQLYQFITEEGSVEKADMQQRISELFENQLEENEEDEKVFLKSYIPQTLEQVYDIDRDTLLVHEGQGSNLVYSHLLSTAADTETQNDEQTVHESEDENEDNSYNTEDGSESNPDSAGEESEIESDKPRAGKARKQAETAEEKRARKQKVREEKREKRKNKMSKYEKKRRIKNSSAKK</sequence>
<proteinExistence type="inferred from homology"/>
<evidence type="ECO:0000256" key="22">
    <source>
        <dbReference type="SAM" id="MobiDB-lite"/>
    </source>
</evidence>
<feature type="compositionally biased region" description="Basic and acidic residues" evidence="22">
    <location>
        <begin position="469"/>
        <end position="500"/>
    </location>
</feature>
<keyword evidence="9 18" id="KW-0808">Transferase</keyword>
<dbReference type="CDD" id="cd05147">
    <property type="entry name" value="RIO1_euk"/>
    <property type="match status" value="1"/>
</dbReference>
<evidence type="ECO:0000256" key="4">
    <source>
        <dbReference type="ARBA" id="ARBA00012513"/>
    </source>
</evidence>
<dbReference type="FunFam" id="3.30.200.20:FF:000148">
    <property type="entry name" value="Serine/threonine-protein kinase RIO1"/>
    <property type="match status" value="1"/>
</dbReference>
<feature type="binding site" evidence="21">
    <location>
        <position position="309"/>
    </location>
    <ligand>
        <name>Mg(2+)</name>
        <dbReference type="ChEBI" id="CHEBI:18420"/>
    </ligand>
</feature>
<dbReference type="OrthoDB" id="205248at2759"/>
<evidence type="ECO:0000259" key="23">
    <source>
        <dbReference type="PROSITE" id="PS50011"/>
    </source>
</evidence>
<evidence type="ECO:0000256" key="17">
    <source>
        <dbReference type="ARBA" id="ARBA00048679"/>
    </source>
</evidence>
<keyword evidence="14 18" id="KW-0067">ATP-binding</keyword>
<evidence type="ECO:0000256" key="9">
    <source>
        <dbReference type="ARBA" id="ARBA00022679"/>
    </source>
</evidence>
<keyword evidence="13" id="KW-0378">Hydrolase</keyword>